<proteinExistence type="inferred from homology"/>
<keyword evidence="6" id="KW-1185">Reference proteome</keyword>
<dbReference type="EMBL" id="JAZHPZ010000006">
    <property type="protein sequence ID" value="MEF2966909.1"/>
    <property type="molecule type" value="Genomic_DNA"/>
</dbReference>
<dbReference type="RefSeq" id="WP_331847133.1">
    <property type="nucleotide sequence ID" value="NZ_JAZHPZ010000006.1"/>
</dbReference>
<evidence type="ECO:0000256" key="1">
    <source>
        <dbReference type="ARBA" id="ARBA00009175"/>
    </source>
</evidence>
<comment type="similarity">
    <text evidence="1">Belongs to the bacterial solute-binding protein ModA family.</text>
</comment>
<evidence type="ECO:0000313" key="5">
    <source>
        <dbReference type="EMBL" id="MEF2966909.1"/>
    </source>
</evidence>
<feature type="signal peptide" evidence="4">
    <location>
        <begin position="1"/>
        <end position="34"/>
    </location>
</feature>
<reference evidence="5 6" key="1">
    <citation type="submission" date="2024-02" db="EMBL/GenBank/DDBJ databases">
        <title>A nitrogen-fixing paenibacillus bacterium.</title>
        <authorList>
            <person name="Zhang W.L."/>
            <person name="Chen S.F."/>
        </authorList>
    </citation>
    <scope>NUCLEOTIDE SEQUENCE [LARGE SCALE GENOMIC DNA]</scope>
    <source>
        <strain evidence="5 6">M1</strain>
    </source>
</reference>
<dbReference type="PROSITE" id="PS51257">
    <property type="entry name" value="PROKAR_LIPOPROTEIN"/>
    <property type="match status" value="1"/>
</dbReference>
<dbReference type="SUPFAM" id="SSF53850">
    <property type="entry name" value="Periplasmic binding protein-like II"/>
    <property type="match status" value="1"/>
</dbReference>
<dbReference type="PIRSF" id="PIRSF004846">
    <property type="entry name" value="ModA"/>
    <property type="match status" value="1"/>
</dbReference>
<dbReference type="PANTHER" id="PTHR30632:SF0">
    <property type="entry name" value="SULFATE-BINDING PROTEIN"/>
    <property type="match status" value="1"/>
</dbReference>
<dbReference type="InterPro" id="IPR005950">
    <property type="entry name" value="ModA"/>
</dbReference>
<keyword evidence="2" id="KW-0479">Metal-binding</keyword>
<evidence type="ECO:0000256" key="4">
    <source>
        <dbReference type="SAM" id="SignalP"/>
    </source>
</evidence>
<dbReference type="InterPro" id="IPR041879">
    <property type="entry name" value="YvgL-like_PBP2"/>
</dbReference>
<dbReference type="PANTHER" id="PTHR30632">
    <property type="entry name" value="MOLYBDATE-BINDING PERIPLASMIC PROTEIN"/>
    <property type="match status" value="1"/>
</dbReference>
<dbReference type="Gene3D" id="3.40.190.10">
    <property type="entry name" value="Periplasmic binding protein-like II"/>
    <property type="match status" value="2"/>
</dbReference>
<dbReference type="Pfam" id="PF13531">
    <property type="entry name" value="SBP_bac_11"/>
    <property type="match status" value="1"/>
</dbReference>
<accession>A0ABU7VT10</accession>
<gene>
    <name evidence="5" type="primary">modA</name>
    <name evidence="5" type="ORF">V3851_13785</name>
</gene>
<name>A0ABU7VT10_9BACL</name>
<dbReference type="InterPro" id="IPR050682">
    <property type="entry name" value="ModA/WtpA"/>
</dbReference>
<evidence type="ECO:0000313" key="6">
    <source>
        <dbReference type="Proteomes" id="UP001306950"/>
    </source>
</evidence>
<keyword evidence="3 4" id="KW-0732">Signal</keyword>
<dbReference type="Proteomes" id="UP001306950">
    <property type="component" value="Unassembled WGS sequence"/>
</dbReference>
<sequence>MKIMQKFLNRSRFLPMLLLLAVALSACGSAADNAATNAADNAAANAANNAVAENGGAGNQQADTDPQSQVELTISAAASLKDSLEEITAAYEKEHENVKLTMNFGASGTLQKQIEQGAPADLFLSAGQKQMTALIDGNFVTADSKIDLLRNRLVLIVPSDAATVPESMDALKDAGFAQIAVGEPEVVPAGTYTKESLENEQLWDVLQPKMVLAKDVTQVLTYVESGNADAGFVYESDAKLSDKVKTALVVDEASHSPIIYPAGIVAATKHSDETAEFLQYLQTAEARDVFVNHGFTVTE</sequence>
<protein>
    <submittedName>
        <fullName evidence="5">Molybdate ABC transporter substrate-binding protein</fullName>
    </submittedName>
</protein>
<dbReference type="NCBIfam" id="TIGR01256">
    <property type="entry name" value="modA"/>
    <property type="match status" value="1"/>
</dbReference>
<comment type="caution">
    <text evidence="5">The sequence shown here is derived from an EMBL/GenBank/DDBJ whole genome shotgun (WGS) entry which is preliminary data.</text>
</comment>
<feature type="chain" id="PRO_5047496026" evidence="4">
    <location>
        <begin position="35"/>
        <end position="299"/>
    </location>
</feature>
<evidence type="ECO:0000256" key="3">
    <source>
        <dbReference type="ARBA" id="ARBA00022729"/>
    </source>
</evidence>
<organism evidence="5 6">
    <name type="scientific">Paenibacillus haidiansis</name>
    <dbReference type="NCBI Taxonomy" id="1574488"/>
    <lineage>
        <taxon>Bacteria</taxon>
        <taxon>Bacillati</taxon>
        <taxon>Bacillota</taxon>
        <taxon>Bacilli</taxon>
        <taxon>Bacillales</taxon>
        <taxon>Paenibacillaceae</taxon>
        <taxon>Paenibacillus</taxon>
    </lineage>
</organism>
<evidence type="ECO:0000256" key="2">
    <source>
        <dbReference type="ARBA" id="ARBA00022723"/>
    </source>
</evidence>
<dbReference type="CDD" id="cd13537">
    <property type="entry name" value="PBP2_YvgL_like"/>
    <property type="match status" value="1"/>
</dbReference>